<protein>
    <submittedName>
        <fullName evidence="1">Uncharacterized protein</fullName>
    </submittedName>
</protein>
<proteinExistence type="predicted"/>
<dbReference type="OrthoDB" id="3797581at2759"/>
<comment type="caution">
    <text evidence="1">The sequence shown here is derived from an EMBL/GenBank/DDBJ whole genome shotgun (WGS) entry which is preliminary data.</text>
</comment>
<evidence type="ECO:0000313" key="1">
    <source>
        <dbReference type="EMBL" id="KAJ4374187.1"/>
    </source>
</evidence>
<name>A0A9W8YFW0_9PLEO</name>
<organism evidence="1 2">
    <name type="scientific">Neocucurbitaria cava</name>
    <dbReference type="NCBI Taxonomy" id="798079"/>
    <lineage>
        <taxon>Eukaryota</taxon>
        <taxon>Fungi</taxon>
        <taxon>Dikarya</taxon>
        <taxon>Ascomycota</taxon>
        <taxon>Pezizomycotina</taxon>
        <taxon>Dothideomycetes</taxon>
        <taxon>Pleosporomycetidae</taxon>
        <taxon>Pleosporales</taxon>
        <taxon>Pleosporineae</taxon>
        <taxon>Cucurbitariaceae</taxon>
        <taxon>Neocucurbitaria</taxon>
    </lineage>
</organism>
<gene>
    <name evidence="1" type="ORF">N0V83_002928</name>
</gene>
<accession>A0A9W8YFW0</accession>
<dbReference type="EMBL" id="JAPEUY010000004">
    <property type="protein sequence ID" value="KAJ4374187.1"/>
    <property type="molecule type" value="Genomic_DNA"/>
</dbReference>
<sequence length="274" mass="31778">MFLKCLKRKVGATENMEPRPHKCAKSTHNGSPWPTHIYMTCRRITPTSQGGDGTLHIDTRKCLVWFEYWFGTEGQPAFERKQIDLYDSSSKHLPKQDTVKHDWPILTWLTRTCTVRVGYYHNSNRPSIAETRGYFKGTRCLILSRLGIKGNFLRHFQADCSARGWKMWGTQEYTLDHQEDPKYGGITEISDITIILDAIVHCIDRQSGRPPVHDPNALFRLRQKIIKYGKLNATRKLSEEQSLKMQALIKEMKTKEENKKRDRVIELETLGNGK</sequence>
<keyword evidence="2" id="KW-1185">Reference proteome</keyword>
<reference evidence="1" key="1">
    <citation type="submission" date="2022-10" db="EMBL/GenBank/DDBJ databases">
        <title>Tapping the CABI collections for fungal endophytes: first genome assemblies for Collariella, Neodidymelliopsis, Ascochyta clinopodiicola, Didymella pomorum, Didymosphaeria variabile, Neocosmospora piperis and Neocucurbitaria cava.</title>
        <authorList>
            <person name="Hill R."/>
        </authorList>
    </citation>
    <scope>NUCLEOTIDE SEQUENCE</scope>
    <source>
        <strain evidence="1">IMI 356814</strain>
    </source>
</reference>
<dbReference type="AlphaFoldDB" id="A0A9W8YFW0"/>
<dbReference type="Proteomes" id="UP001140560">
    <property type="component" value="Unassembled WGS sequence"/>
</dbReference>
<evidence type="ECO:0000313" key="2">
    <source>
        <dbReference type="Proteomes" id="UP001140560"/>
    </source>
</evidence>